<dbReference type="PANTHER" id="PTHR34216">
    <property type="match status" value="1"/>
</dbReference>
<dbReference type="PANTHER" id="PTHR34216:SF3">
    <property type="entry name" value="POLY-BETA-1,6-N-ACETYL-D-GLUCOSAMINE N-DEACETYLASE"/>
    <property type="match status" value="1"/>
</dbReference>
<keyword evidence="4" id="KW-0326">Glycosidase</keyword>
<dbReference type="eggNOG" id="COG0726">
    <property type="taxonomic scope" value="Bacteria"/>
</dbReference>
<keyword evidence="4" id="KW-0119">Carbohydrate metabolism</keyword>
<evidence type="ECO:0000313" key="4">
    <source>
        <dbReference type="EMBL" id="EMS72860.1"/>
    </source>
</evidence>
<keyword evidence="2" id="KW-0732">Signal</keyword>
<name>S0FKZ6_RUMCE</name>
<dbReference type="PROSITE" id="PS51677">
    <property type="entry name" value="NODB"/>
    <property type="match status" value="1"/>
</dbReference>
<gene>
    <name evidence="4" type="ORF">CTER_1086</name>
</gene>
<dbReference type="GO" id="GO:0016798">
    <property type="term" value="F:hydrolase activity, acting on glycosyl bonds"/>
    <property type="evidence" value="ECO:0007669"/>
    <property type="project" value="UniProtKB-KW"/>
</dbReference>
<dbReference type="Proteomes" id="UP000014155">
    <property type="component" value="Unassembled WGS sequence"/>
</dbReference>
<protein>
    <submittedName>
        <fullName evidence="4">Putative xylanase/chitin deacetylase</fullName>
    </submittedName>
</protein>
<dbReference type="CDD" id="cd10967">
    <property type="entry name" value="CE4_GLA_like_6s"/>
    <property type="match status" value="1"/>
</dbReference>
<dbReference type="Pfam" id="PF01522">
    <property type="entry name" value="Polysacc_deac_1"/>
    <property type="match status" value="1"/>
</dbReference>
<evidence type="ECO:0000256" key="1">
    <source>
        <dbReference type="ARBA" id="ARBA00004613"/>
    </source>
</evidence>
<keyword evidence="5" id="KW-1185">Reference proteome</keyword>
<evidence type="ECO:0000313" key="5">
    <source>
        <dbReference type="Proteomes" id="UP000014155"/>
    </source>
</evidence>
<comment type="caution">
    <text evidence="4">The sequence shown here is derived from an EMBL/GenBank/DDBJ whole genome shotgun (WGS) entry which is preliminary data.</text>
</comment>
<comment type="subcellular location">
    <subcellularLocation>
        <location evidence="1">Secreted</location>
    </subcellularLocation>
</comment>
<reference evidence="4 5" key="1">
    <citation type="journal article" date="2013" name="Genome Announc.">
        <title>Draft Genome Sequence of the Cellulolytic, Mesophilic, Anaerobic Bacterium Clostridium termitidis Strain CT1112 (DSM 5398).</title>
        <authorList>
            <person name="Lal S."/>
            <person name="Ramachandran U."/>
            <person name="Zhang X."/>
            <person name="Munir R."/>
            <person name="Sparling R."/>
            <person name="Levin D.B."/>
        </authorList>
    </citation>
    <scope>NUCLEOTIDE SEQUENCE [LARGE SCALE GENOMIC DNA]</scope>
    <source>
        <strain evidence="4 5">CT1112</strain>
    </source>
</reference>
<evidence type="ECO:0000256" key="2">
    <source>
        <dbReference type="ARBA" id="ARBA00022729"/>
    </source>
</evidence>
<keyword evidence="4" id="KW-0378">Hydrolase</keyword>
<dbReference type="RefSeq" id="WP_004624594.1">
    <property type="nucleotide sequence ID" value="NZ_AORV01000025.1"/>
</dbReference>
<dbReference type="GO" id="GO:0005576">
    <property type="term" value="C:extracellular region"/>
    <property type="evidence" value="ECO:0007669"/>
    <property type="project" value="UniProtKB-SubCell"/>
</dbReference>
<dbReference type="InterPro" id="IPR051398">
    <property type="entry name" value="Polysacch_Deacetylase"/>
</dbReference>
<dbReference type="Gene3D" id="3.20.20.370">
    <property type="entry name" value="Glycoside hydrolase/deacetylase"/>
    <property type="match status" value="1"/>
</dbReference>
<organism evidence="4 5">
    <name type="scientific">Ruminiclostridium cellobioparum subsp. termitidis CT1112</name>
    <dbReference type="NCBI Taxonomy" id="1195236"/>
    <lineage>
        <taxon>Bacteria</taxon>
        <taxon>Bacillati</taxon>
        <taxon>Bacillota</taxon>
        <taxon>Clostridia</taxon>
        <taxon>Eubacteriales</taxon>
        <taxon>Oscillospiraceae</taxon>
        <taxon>Ruminiclostridium</taxon>
    </lineage>
</organism>
<feature type="domain" description="NodB homology" evidence="3">
    <location>
        <begin position="13"/>
        <end position="264"/>
    </location>
</feature>
<keyword evidence="4" id="KW-0624">Polysaccharide degradation</keyword>
<dbReference type="GO" id="GO:0045493">
    <property type="term" value="P:xylan catabolic process"/>
    <property type="evidence" value="ECO:0007669"/>
    <property type="project" value="UniProtKB-KW"/>
</dbReference>
<proteinExistence type="predicted"/>
<accession>S0FKZ6</accession>
<dbReference type="SUPFAM" id="SSF88713">
    <property type="entry name" value="Glycoside hydrolase/deacetylase"/>
    <property type="match status" value="1"/>
</dbReference>
<dbReference type="PATRIC" id="fig|1195236.3.peg.1380"/>
<evidence type="ECO:0000259" key="3">
    <source>
        <dbReference type="PROSITE" id="PS51677"/>
    </source>
</evidence>
<dbReference type="AlphaFoldDB" id="S0FKZ6"/>
<dbReference type="InterPro" id="IPR011330">
    <property type="entry name" value="Glyco_hydro/deAcase_b/a-brl"/>
</dbReference>
<sequence>MSFKTYYPGGKSKALTLSYDDGQIFDRRLVEIFNKYNMKGTFHLNSGTLGKDGYVTQEEVKELYAGHEVSCHSVTHPYFTQISQGQLTQEIWEDRRNLERLTGYTMRGMSYPFGVYDDRTLKTLELTGIEYSRTVNATNGFNVPADFLQWHPTCHHNDNLPEKLEKFKNQPAWLSMPLFYIWGHSYEFDRQNNWDMIENFCSEASGDDNVWYAANIEIKDYITALRSLVVNVDETLVYNPTAITVWLGRDNKISELKPGQTLEL</sequence>
<dbReference type="GO" id="GO:0016810">
    <property type="term" value="F:hydrolase activity, acting on carbon-nitrogen (but not peptide) bonds"/>
    <property type="evidence" value="ECO:0007669"/>
    <property type="project" value="InterPro"/>
</dbReference>
<dbReference type="EMBL" id="AORV01000025">
    <property type="protein sequence ID" value="EMS72860.1"/>
    <property type="molecule type" value="Genomic_DNA"/>
</dbReference>
<keyword evidence="4" id="KW-0858">Xylan degradation</keyword>
<dbReference type="InterPro" id="IPR002509">
    <property type="entry name" value="NODB_dom"/>
</dbReference>
<dbReference type="STRING" id="1195236.CTER_1086"/>